<sequence length="112" mass="12729">MAPVGSVLLTKPLPISRRLILTSTRSEITFPSHYLGALINYFTFSKSLIVPYPILYLIVWGWDTLCKQNYRVPLLWNKKNSSILFFFGFGKTQPKTFRGSGISSKKILNPST</sequence>
<dbReference type="EnsemblPlants" id="OB06G29500.1">
    <property type="protein sequence ID" value="OB06G29500.1"/>
    <property type="gene ID" value="OB06G29500"/>
</dbReference>
<dbReference type="AlphaFoldDB" id="J3MG06"/>
<protein>
    <submittedName>
        <fullName evidence="1">Uncharacterized protein</fullName>
    </submittedName>
</protein>
<proteinExistence type="predicted"/>
<name>J3MG06_ORYBR</name>
<accession>J3MG06</accession>
<organism evidence="1">
    <name type="scientific">Oryza brachyantha</name>
    <name type="common">malo sina</name>
    <dbReference type="NCBI Taxonomy" id="4533"/>
    <lineage>
        <taxon>Eukaryota</taxon>
        <taxon>Viridiplantae</taxon>
        <taxon>Streptophyta</taxon>
        <taxon>Embryophyta</taxon>
        <taxon>Tracheophyta</taxon>
        <taxon>Spermatophyta</taxon>
        <taxon>Magnoliopsida</taxon>
        <taxon>Liliopsida</taxon>
        <taxon>Poales</taxon>
        <taxon>Poaceae</taxon>
        <taxon>BOP clade</taxon>
        <taxon>Oryzoideae</taxon>
        <taxon>Oryzeae</taxon>
        <taxon>Oryzinae</taxon>
        <taxon>Oryza</taxon>
    </lineage>
</organism>
<reference evidence="1" key="2">
    <citation type="submission" date="2013-04" db="UniProtKB">
        <authorList>
            <consortium name="EnsemblPlants"/>
        </authorList>
    </citation>
    <scope>IDENTIFICATION</scope>
</reference>
<reference evidence="1" key="1">
    <citation type="journal article" date="2013" name="Nat. Commun.">
        <title>Whole-genome sequencing of Oryza brachyantha reveals mechanisms underlying Oryza genome evolution.</title>
        <authorList>
            <person name="Chen J."/>
            <person name="Huang Q."/>
            <person name="Gao D."/>
            <person name="Wang J."/>
            <person name="Lang Y."/>
            <person name="Liu T."/>
            <person name="Li B."/>
            <person name="Bai Z."/>
            <person name="Luis Goicoechea J."/>
            <person name="Liang C."/>
            <person name="Chen C."/>
            <person name="Zhang W."/>
            <person name="Sun S."/>
            <person name="Liao Y."/>
            <person name="Zhang X."/>
            <person name="Yang L."/>
            <person name="Song C."/>
            <person name="Wang M."/>
            <person name="Shi J."/>
            <person name="Liu G."/>
            <person name="Liu J."/>
            <person name="Zhou H."/>
            <person name="Zhou W."/>
            <person name="Yu Q."/>
            <person name="An N."/>
            <person name="Chen Y."/>
            <person name="Cai Q."/>
            <person name="Wang B."/>
            <person name="Liu B."/>
            <person name="Min J."/>
            <person name="Huang Y."/>
            <person name="Wu H."/>
            <person name="Li Z."/>
            <person name="Zhang Y."/>
            <person name="Yin Y."/>
            <person name="Song W."/>
            <person name="Jiang J."/>
            <person name="Jackson S.A."/>
            <person name="Wing R.A."/>
            <person name="Wang J."/>
            <person name="Chen M."/>
        </authorList>
    </citation>
    <scope>NUCLEOTIDE SEQUENCE [LARGE SCALE GENOMIC DNA]</scope>
    <source>
        <strain evidence="1">cv. IRGC 101232</strain>
    </source>
</reference>
<keyword evidence="2" id="KW-1185">Reference proteome</keyword>
<dbReference type="Gramene" id="OB06G29500.1">
    <property type="protein sequence ID" value="OB06G29500.1"/>
    <property type="gene ID" value="OB06G29500"/>
</dbReference>
<evidence type="ECO:0000313" key="2">
    <source>
        <dbReference type="Proteomes" id="UP000006038"/>
    </source>
</evidence>
<dbReference type="HOGENOM" id="CLU_2149748_0_0_1"/>
<evidence type="ECO:0000313" key="1">
    <source>
        <dbReference type="EnsemblPlants" id="OB06G29500.1"/>
    </source>
</evidence>
<dbReference type="Proteomes" id="UP000006038">
    <property type="component" value="Chromosome 6"/>
</dbReference>